<protein>
    <recommendedName>
        <fullName evidence="1">Histidine kinase N-terminal 7TM region domain-containing protein</fullName>
    </recommendedName>
</protein>
<dbReference type="HOGENOM" id="CLU_690018_0_0_2"/>
<dbReference type="InterPro" id="IPR031621">
    <property type="entry name" value="HisKA_7TM"/>
</dbReference>
<evidence type="ECO:0000313" key="2">
    <source>
        <dbReference type="EMBL" id="ADD07868.1"/>
    </source>
</evidence>
<organism evidence="2 3">
    <name type="scientific">Aciduliprofundum boonei (strain DSM 19572 / T469)</name>
    <dbReference type="NCBI Taxonomy" id="439481"/>
    <lineage>
        <taxon>Archaea</taxon>
        <taxon>Methanobacteriati</taxon>
        <taxon>Thermoplasmatota</taxon>
        <taxon>DHVE2 group</taxon>
        <taxon>Candidatus Aciduliprofundum</taxon>
    </lineage>
</organism>
<dbReference type="eggNOG" id="arCOG02327">
    <property type="taxonomic scope" value="Archaea"/>
</dbReference>
<dbReference type="RefSeq" id="WP_008085362.1">
    <property type="nucleotide sequence ID" value="NC_013926.1"/>
</dbReference>
<keyword evidence="3" id="KW-1185">Reference proteome</keyword>
<dbReference type="GeneID" id="8826992"/>
<dbReference type="Pfam" id="PF16927">
    <property type="entry name" value="HisKA_7TM"/>
    <property type="match status" value="1"/>
</dbReference>
<dbReference type="Proteomes" id="UP000001400">
    <property type="component" value="Chromosome"/>
</dbReference>
<dbReference type="AlphaFoldDB" id="B5IFA6"/>
<name>B5IFA6_ACIB4</name>
<dbReference type="STRING" id="439481.Aboo_0056"/>
<dbReference type="OrthoDB" id="365723at2157"/>
<evidence type="ECO:0000313" key="3">
    <source>
        <dbReference type="Proteomes" id="UP000001400"/>
    </source>
</evidence>
<proteinExistence type="predicted"/>
<dbReference type="EMBL" id="CP001941">
    <property type="protein sequence ID" value="ADD07868.1"/>
    <property type="molecule type" value="Genomic_DNA"/>
</dbReference>
<accession>B5IFA6</accession>
<sequence length="380" mass="42858">MWFTYASSISLVATVISAVLVYLILKANIKKPGNLAAFVMFLGVLIWSFGELLERIAGPPPADETLAYLGALTLCVGIFITPAGLIHFAIDYPYRIKMKASTRKYILYAVYILSFVGIALIPFNSLLGNIVIRGVSPYNALGIIIWGLESSVLHKFFATWDFIAALIMIGILVMKLKGVDMYIIKNQIIITLIGFLIMFFMVVFTSFVPTMMNINMYPLNTLAFSIFGLFVIYTVHRYRLFLVAPVQEEAVESEEMPDMGIYEMKKDEAYHKFMLLVKSGNTGVAFISENAEDFKKKHGLKNTSIYEISKEGGKNRLNPENKEHMEMIGFIITSLLEQVYKPVILLDLSEPWLKEETRKILKEKIQNISSVYGGVYLLVG</sequence>
<gene>
    <name evidence="2" type="ordered locus">Aboo_0056</name>
</gene>
<evidence type="ECO:0000259" key="1">
    <source>
        <dbReference type="Pfam" id="PF16927"/>
    </source>
</evidence>
<dbReference type="KEGG" id="abi:Aboo_0056"/>
<reference evidence="2" key="1">
    <citation type="submission" date="2010-02" db="EMBL/GenBank/DDBJ databases">
        <title>Complete sequence of Aciduliprofundum boonei T469.</title>
        <authorList>
            <consortium name="US DOE Joint Genome Institute"/>
            <person name="Lucas S."/>
            <person name="Copeland A."/>
            <person name="Lapidus A."/>
            <person name="Cheng J.-F."/>
            <person name="Bruce D."/>
            <person name="Goodwin L."/>
            <person name="Pitluck S."/>
            <person name="Saunders E."/>
            <person name="Detter J.C."/>
            <person name="Han C."/>
            <person name="Tapia R."/>
            <person name="Land M."/>
            <person name="Hauser L."/>
            <person name="Kyrpides N."/>
            <person name="Mikhailova N."/>
            <person name="Flores G."/>
            <person name="Reysenbach A.-L."/>
            <person name="Woyke T."/>
        </authorList>
    </citation>
    <scope>NUCLEOTIDE SEQUENCE</scope>
    <source>
        <strain evidence="2">T469</strain>
    </source>
</reference>
<feature type="domain" description="Histidine kinase N-terminal 7TM region" evidence="1">
    <location>
        <begin position="11"/>
        <end position="245"/>
    </location>
</feature>